<evidence type="ECO:0000256" key="1">
    <source>
        <dbReference type="SAM" id="MobiDB-lite"/>
    </source>
</evidence>
<feature type="region of interest" description="Disordered" evidence="1">
    <location>
        <begin position="403"/>
        <end position="425"/>
    </location>
</feature>
<sequence length="569" mass="60181">MTGSGAARIARSDLVLGTALGGGGQGKVWAVEKRLVNRKWPVAYKEYKPDSQGQLRIDALERMVAFLPEQPHAVGQWLAEHAAWPAALVIEGSQVRGFLMRQIPDEFFITMPTGDRKAAGFEFLLNSLTYVNKMVGSVTPRQVFGLLLAFADTLERLHGLGVVAGDLSPKNLLFSLSGPRPSCFLIDCDAMGLRGDWVLKPVQTPGWQLPDGEAPETPEGDRYKFALLAVRLFLHEQHGKDVAALRRMDATVADLAKRGLSRTPADRPALSDWLDPLRRAFDSAPLTWPGAAQAGPQTATRPTAGAPTAGPGLSGAATGSTRPAGARPAGPRGRGSTAGPQGTTVGGGQVPPQTSGPSSSGPHNPPRSTPQRAPSSGRTGTVVALIVLGIIALIVWQIAAHMGSGSSGNSDGTSQSGTGSTDTREEQATALHTLLAQNADRRRGVSDAVQSMMNCTDLQQNRQVFEDAADARASLVKKLDTLTLDQLADDLATDLHNAWQSSEEADRAYVRVVDDVSGDCSTSAVTGSSAWQDAASASAEATAAKKDFVAVWNPVAQEFNLETFVWTDL</sequence>
<dbReference type="EMBL" id="JAYXNZ010000002">
    <property type="protein sequence ID" value="MEC7055439.1"/>
    <property type="molecule type" value="Genomic_DNA"/>
</dbReference>
<protein>
    <recommendedName>
        <fullName evidence="2">Protein kinase domain-containing protein</fullName>
    </recommendedName>
</protein>
<name>A0ABU6M1B7_9ACTN</name>
<feature type="compositionally biased region" description="Low complexity" evidence="1">
    <location>
        <begin position="403"/>
        <end position="421"/>
    </location>
</feature>
<evidence type="ECO:0000259" key="2">
    <source>
        <dbReference type="PROSITE" id="PS50011"/>
    </source>
</evidence>
<feature type="compositionally biased region" description="Low complexity" evidence="1">
    <location>
        <begin position="350"/>
        <end position="362"/>
    </location>
</feature>
<feature type="region of interest" description="Disordered" evidence="1">
    <location>
        <begin position="286"/>
        <end position="378"/>
    </location>
</feature>
<comment type="caution">
    <text evidence="3">The sequence shown here is derived from an EMBL/GenBank/DDBJ whole genome shotgun (WGS) entry which is preliminary data.</text>
</comment>
<reference evidence="3 4" key="1">
    <citation type="submission" date="2024-01" db="EMBL/GenBank/DDBJ databases">
        <title>Genome analysis.</title>
        <authorList>
            <person name="Zhang K."/>
        </authorList>
    </citation>
    <scope>NUCLEOTIDE SEQUENCE [LARGE SCALE GENOMIC DNA]</scope>
    <source>
        <strain evidence="3 4">CGMCC 4.1753</strain>
    </source>
</reference>
<dbReference type="SUPFAM" id="SSF56112">
    <property type="entry name" value="Protein kinase-like (PK-like)"/>
    <property type="match status" value="1"/>
</dbReference>
<evidence type="ECO:0000313" key="3">
    <source>
        <dbReference type="EMBL" id="MEC7055439.1"/>
    </source>
</evidence>
<keyword evidence="4" id="KW-1185">Reference proteome</keyword>
<dbReference type="RefSeq" id="WP_191846686.1">
    <property type="nucleotide sequence ID" value="NZ_BMUO01000004.1"/>
</dbReference>
<evidence type="ECO:0000313" key="4">
    <source>
        <dbReference type="Proteomes" id="UP001353952"/>
    </source>
</evidence>
<feature type="compositionally biased region" description="Low complexity" evidence="1">
    <location>
        <begin position="289"/>
        <end position="343"/>
    </location>
</feature>
<dbReference type="InterPro" id="IPR000719">
    <property type="entry name" value="Prot_kinase_dom"/>
</dbReference>
<feature type="domain" description="Protein kinase" evidence="2">
    <location>
        <begin position="14"/>
        <end position="281"/>
    </location>
</feature>
<dbReference type="PROSITE" id="PS50011">
    <property type="entry name" value="PROTEIN_KINASE_DOM"/>
    <property type="match status" value="1"/>
</dbReference>
<accession>A0ABU6M1B7</accession>
<dbReference type="Proteomes" id="UP001353952">
    <property type="component" value="Unassembled WGS sequence"/>
</dbReference>
<feature type="compositionally biased region" description="Polar residues" evidence="1">
    <location>
        <begin position="369"/>
        <end position="378"/>
    </location>
</feature>
<dbReference type="InterPro" id="IPR011009">
    <property type="entry name" value="Kinase-like_dom_sf"/>
</dbReference>
<gene>
    <name evidence="3" type="ORF">RFN57_24605</name>
</gene>
<organism evidence="3 4">
    <name type="scientific">Streptomyces violaceochromogenes</name>
    <dbReference type="NCBI Taxonomy" id="67377"/>
    <lineage>
        <taxon>Bacteria</taxon>
        <taxon>Bacillati</taxon>
        <taxon>Actinomycetota</taxon>
        <taxon>Actinomycetes</taxon>
        <taxon>Kitasatosporales</taxon>
        <taxon>Streptomycetaceae</taxon>
        <taxon>Streptomyces</taxon>
    </lineage>
</organism>
<dbReference type="Gene3D" id="1.10.510.10">
    <property type="entry name" value="Transferase(Phosphotransferase) domain 1"/>
    <property type="match status" value="1"/>
</dbReference>
<proteinExistence type="predicted"/>